<accession>A0A0F6WBX6</accession>
<dbReference type="EMBL" id="KR052480">
    <property type="protein sequence ID" value="AKF12851.1"/>
    <property type="molecule type" value="Genomic_DNA"/>
</dbReference>
<name>A0A0F6WBX6_9CAUD</name>
<reference evidence="1 2" key="1">
    <citation type="submission" date="2015-04" db="EMBL/GenBank/DDBJ databases">
        <authorList>
            <person name="Schouten J.T."/>
            <person name="Crockett J.T."/>
            <person name="Hodson T.S."/>
            <person name="Hyde J.R."/>
            <person name="Smith T.A."/>
            <person name="Merrill B.D."/>
            <person name="Crook M.B."/>
            <person name="Griffitts J.S."/>
            <person name="Burnett S.H."/>
            <person name="Grose J.H."/>
            <person name="Breakwell D.P."/>
        </authorList>
    </citation>
    <scope>NUCLEOTIDE SEQUENCE [LARGE SCALE GENOMIC DNA]</scope>
</reference>
<dbReference type="Proteomes" id="UP000221947">
    <property type="component" value="Segment"/>
</dbReference>
<sequence>MPVNRDKAAADLYRVSVRGARKEMIMFSQCDEGRDVGLLRAYMASDQAQLARIRRRNAVTRGDKVKRKADFYAVLARMAERLDRLTCGF</sequence>
<protein>
    <submittedName>
        <fullName evidence="1">Uncharacterized protein</fullName>
    </submittedName>
</protein>
<evidence type="ECO:0000313" key="1">
    <source>
        <dbReference type="EMBL" id="AKF12851.1"/>
    </source>
</evidence>
<keyword evidence="2" id="KW-1185">Reference proteome</keyword>
<organism evidence="1 2">
    <name type="scientific">Sinorhizobium phage phiM7</name>
    <dbReference type="NCBI Taxonomy" id="1647403"/>
    <lineage>
        <taxon>Viruses</taxon>
        <taxon>Duplodnaviria</taxon>
        <taxon>Heunggongvirae</taxon>
        <taxon>Uroviricota</taxon>
        <taxon>Caudoviricetes</taxon>
        <taxon>Emdodecavirus</taxon>
        <taxon>Emdodecavirus M7</taxon>
    </lineage>
</organism>
<evidence type="ECO:0000313" key="2">
    <source>
        <dbReference type="Proteomes" id="UP000221947"/>
    </source>
</evidence>
<gene>
    <name evidence="1" type="ORF">PHIM7_305</name>
</gene>
<proteinExistence type="predicted"/>